<evidence type="ECO:0000313" key="2">
    <source>
        <dbReference type="EMBL" id="WED65966.1"/>
    </source>
</evidence>
<dbReference type="Pfam" id="PF01156">
    <property type="entry name" value="IU_nuc_hydro"/>
    <property type="match status" value="1"/>
</dbReference>
<name>A0AAF0CQ18_9BACT</name>
<evidence type="ECO:0000259" key="1">
    <source>
        <dbReference type="Pfam" id="PF01156"/>
    </source>
</evidence>
<reference evidence="2" key="1">
    <citation type="submission" date="2023-03" db="EMBL/GenBank/DDBJ databases">
        <title>Lomoglobus Profundus gen. nov., sp. nov., a novel member of the phylum Verrucomicrobia, isolated from deep-marine sediment of South China Sea.</title>
        <authorList>
            <person name="Ahmad T."/>
            <person name="Ishaq S.E."/>
            <person name="Wang F."/>
        </authorList>
    </citation>
    <scope>NUCLEOTIDE SEQUENCE</scope>
    <source>
        <strain evidence="2">LMO-M01</strain>
    </source>
</reference>
<keyword evidence="3" id="KW-1185">Reference proteome</keyword>
<dbReference type="Gene3D" id="3.90.245.10">
    <property type="entry name" value="Ribonucleoside hydrolase-like"/>
    <property type="match status" value="1"/>
</dbReference>
<dbReference type="InterPro" id="IPR036452">
    <property type="entry name" value="Ribo_hydro-like"/>
</dbReference>
<protein>
    <submittedName>
        <fullName evidence="2">Nucleoside hydrolase</fullName>
    </submittedName>
</protein>
<dbReference type="SUPFAM" id="SSF53590">
    <property type="entry name" value="Nucleoside hydrolase"/>
    <property type="match status" value="1"/>
</dbReference>
<dbReference type="RefSeq" id="WP_330927830.1">
    <property type="nucleotide sequence ID" value="NZ_CP119075.1"/>
</dbReference>
<accession>A0AAF0CQ18</accession>
<dbReference type="EMBL" id="CP119075">
    <property type="protein sequence ID" value="WED65966.1"/>
    <property type="molecule type" value="Genomic_DNA"/>
</dbReference>
<evidence type="ECO:0000313" key="3">
    <source>
        <dbReference type="Proteomes" id="UP001218638"/>
    </source>
</evidence>
<dbReference type="GO" id="GO:0016799">
    <property type="term" value="F:hydrolase activity, hydrolyzing N-glycosyl compounds"/>
    <property type="evidence" value="ECO:0007669"/>
    <property type="project" value="InterPro"/>
</dbReference>
<dbReference type="InterPro" id="IPR001910">
    <property type="entry name" value="Inosine/uridine_hydrolase_dom"/>
</dbReference>
<dbReference type="AlphaFoldDB" id="A0AAF0CQ18"/>
<dbReference type="Proteomes" id="UP001218638">
    <property type="component" value="Chromosome"/>
</dbReference>
<dbReference type="KEGG" id="slom:PXH66_03770"/>
<organism evidence="2 3">
    <name type="scientific">Synoicihabitans lomoniglobus</name>
    <dbReference type="NCBI Taxonomy" id="2909285"/>
    <lineage>
        <taxon>Bacteria</taxon>
        <taxon>Pseudomonadati</taxon>
        <taxon>Verrucomicrobiota</taxon>
        <taxon>Opitutia</taxon>
        <taxon>Opitutales</taxon>
        <taxon>Opitutaceae</taxon>
        <taxon>Synoicihabitans</taxon>
    </lineage>
</organism>
<keyword evidence="2" id="KW-0378">Hydrolase</keyword>
<proteinExistence type="predicted"/>
<gene>
    <name evidence="2" type="ORF">PXH66_03770</name>
</gene>
<feature type="domain" description="Inosine/uridine-preferring nucleoside hydrolase" evidence="1">
    <location>
        <begin position="46"/>
        <end position="176"/>
    </location>
</feature>
<sequence>MKLIISYLPLHRVVAIILLFGPLLSAPLRAERVVPEWPAADEKIRVIIDTDLANEIDDLYALGLVLAAQERFDIEGIVAAHWGDAGGPDGLDESYELILECMRVAGMEGKIPVLKGSQPFQFSQQIIPSPGVDFIVERAMDPSDERPLWVISLGACTNIAMAWKREPAIKDRVISLWHGRTQWPVKCPPRRAVDSCLRNRWWWSSCGPCDERRRTRDAWQGADAAQRLG</sequence>